<dbReference type="RefSeq" id="WP_143416552.1">
    <property type="nucleotide sequence ID" value="NZ_VJXR01000001.1"/>
</dbReference>
<dbReference type="Gene3D" id="3.10.450.50">
    <property type="match status" value="1"/>
</dbReference>
<feature type="domain" description="SnoaL-like" evidence="1">
    <location>
        <begin position="11"/>
        <end position="113"/>
    </location>
</feature>
<sequence>MSADQNLQVLRDYFQAMKDGGPPAAMPFYADDVVLDVPGAHPAAGRYERHDGVVTFGRTMAQLTGGTFRLEPIDLLASDDHVVTYARARATVAGETVEWQRVIVSTVRDGALATLRFFESDQAAVDALLGAEAR</sequence>
<gene>
    <name evidence="2" type="ORF">FJ693_00360</name>
</gene>
<comment type="caution">
    <text evidence="2">The sequence shown here is derived from an EMBL/GenBank/DDBJ whole genome shotgun (WGS) entry which is preliminary data.</text>
</comment>
<dbReference type="InterPro" id="IPR032710">
    <property type="entry name" value="NTF2-like_dom_sf"/>
</dbReference>
<dbReference type="EMBL" id="VJXR01000001">
    <property type="protein sequence ID" value="TRW47598.1"/>
    <property type="molecule type" value="Genomic_DNA"/>
</dbReference>
<dbReference type="Proteomes" id="UP000318693">
    <property type="component" value="Unassembled WGS sequence"/>
</dbReference>
<evidence type="ECO:0000313" key="3">
    <source>
        <dbReference type="Proteomes" id="UP000318693"/>
    </source>
</evidence>
<evidence type="ECO:0000259" key="1">
    <source>
        <dbReference type="Pfam" id="PF12680"/>
    </source>
</evidence>
<dbReference type="SUPFAM" id="SSF54427">
    <property type="entry name" value="NTF2-like"/>
    <property type="match status" value="1"/>
</dbReference>
<accession>A0A552WXP8</accession>
<keyword evidence="3" id="KW-1185">Reference proteome</keyword>
<evidence type="ECO:0000313" key="2">
    <source>
        <dbReference type="EMBL" id="TRW47598.1"/>
    </source>
</evidence>
<dbReference type="AlphaFoldDB" id="A0A552WXP8"/>
<proteinExistence type="predicted"/>
<dbReference type="InterPro" id="IPR037401">
    <property type="entry name" value="SnoaL-like"/>
</dbReference>
<protein>
    <recommendedName>
        <fullName evidence="1">SnoaL-like domain-containing protein</fullName>
    </recommendedName>
</protein>
<organism evidence="2 3">
    <name type="scientific">Georgenia yuyongxinii</name>
    <dbReference type="NCBI Taxonomy" id="2589797"/>
    <lineage>
        <taxon>Bacteria</taxon>
        <taxon>Bacillati</taxon>
        <taxon>Actinomycetota</taxon>
        <taxon>Actinomycetes</taxon>
        <taxon>Micrococcales</taxon>
        <taxon>Bogoriellaceae</taxon>
        <taxon>Georgenia</taxon>
    </lineage>
</organism>
<reference evidence="2 3" key="1">
    <citation type="submission" date="2019-07" db="EMBL/GenBank/DDBJ databases">
        <title>Georgenia wutianyii sp. nov. and Georgenia *** sp. nov. isolated from plateau pika (Ochotona curzoniae) in the Qinghai-Tibet plateau of China.</title>
        <authorList>
            <person name="Tian Z."/>
        </authorList>
    </citation>
    <scope>NUCLEOTIDE SEQUENCE [LARGE SCALE GENOMIC DNA]</scope>
    <source>
        <strain evidence="2 3">Z446</strain>
    </source>
</reference>
<name>A0A552WXP8_9MICO</name>
<dbReference type="Pfam" id="PF12680">
    <property type="entry name" value="SnoaL_2"/>
    <property type="match status" value="1"/>
</dbReference>